<dbReference type="GO" id="GO:0005634">
    <property type="term" value="C:nucleus"/>
    <property type="evidence" value="ECO:0007669"/>
    <property type="project" value="TreeGrafter"/>
</dbReference>
<dbReference type="GO" id="GO:0000340">
    <property type="term" value="F:RNA 7-methylguanosine cap binding"/>
    <property type="evidence" value="ECO:0007669"/>
    <property type="project" value="TreeGrafter"/>
</dbReference>
<feature type="active site" description="Nucleophile" evidence="2">
    <location>
        <position position="247"/>
    </location>
</feature>
<comment type="similarity">
    <text evidence="1">Belongs to the HIT family.</text>
</comment>
<dbReference type="Pfam" id="PF11969">
    <property type="entry name" value="DcpS_C"/>
    <property type="match status" value="1"/>
</dbReference>
<dbReference type="InterPro" id="IPR008594">
    <property type="entry name" value="DcpS/DCS2"/>
</dbReference>
<dbReference type="PIRSF" id="PIRSF028973">
    <property type="entry name" value="Scavenger_mRNA_decap_enz"/>
    <property type="match status" value="1"/>
</dbReference>
<dbReference type="SUPFAM" id="SSF102860">
    <property type="entry name" value="mRNA decapping enzyme DcpS N-terminal domain"/>
    <property type="match status" value="1"/>
</dbReference>
<evidence type="ECO:0000256" key="1">
    <source>
        <dbReference type="ARBA" id="ARBA00010208"/>
    </source>
</evidence>
<dbReference type="PANTHER" id="PTHR12978">
    <property type="entry name" value="HISTIDINE TRIAD HIT PROTEIN MEMBER"/>
    <property type="match status" value="1"/>
</dbReference>
<dbReference type="InterPro" id="IPR036265">
    <property type="entry name" value="HIT-like_sf"/>
</dbReference>
<dbReference type="FunFam" id="3.30.428.10:FF:000016">
    <property type="entry name" value="Scavenger mRNA decapping enzyme"/>
    <property type="match status" value="1"/>
</dbReference>
<reference evidence="3 4" key="1">
    <citation type="journal article" date="2018" name="Front. Microbiol.">
        <title>Genome-Wide Analysis of Corynespora cassiicola Leaf Fall Disease Putative Effectors.</title>
        <authorList>
            <person name="Lopez D."/>
            <person name="Ribeiro S."/>
            <person name="Label P."/>
            <person name="Fumanal B."/>
            <person name="Venisse J.S."/>
            <person name="Kohler A."/>
            <person name="de Oliveira R.R."/>
            <person name="Labutti K."/>
            <person name="Lipzen A."/>
            <person name="Lail K."/>
            <person name="Bauer D."/>
            <person name="Ohm R.A."/>
            <person name="Barry K.W."/>
            <person name="Spatafora J."/>
            <person name="Grigoriev I.V."/>
            <person name="Martin F.M."/>
            <person name="Pujade-Renaud V."/>
        </authorList>
    </citation>
    <scope>NUCLEOTIDE SEQUENCE [LARGE SCALE GENOMIC DNA]</scope>
    <source>
        <strain evidence="3 4">Philippines</strain>
    </source>
</reference>
<dbReference type="AlphaFoldDB" id="A0A2T2N9V0"/>
<organism evidence="3 4">
    <name type="scientific">Corynespora cassiicola Philippines</name>
    <dbReference type="NCBI Taxonomy" id="1448308"/>
    <lineage>
        <taxon>Eukaryota</taxon>
        <taxon>Fungi</taxon>
        <taxon>Dikarya</taxon>
        <taxon>Ascomycota</taxon>
        <taxon>Pezizomycotina</taxon>
        <taxon>Dothideomycetes</taxon>
        <taxon>Pleosporomycetidae</taxon>
        <taxon>Pleosporales</taxon>
        <taxon>Corynesporascaceae</taxon>
        <taxon>Corynespora</taxon>
    </lineage>
</organism>
<proteinExistence type="inferred from homology"/>
<evidence type="ECO:0000313" key="3">
    <source>
        <dbReference type="EMBL" id="PSN62169.1"/>
    </source>
</evidence>
<protein>
    <submittedName>
        <fullName evidence="3">Scavenger mRNA decapping enzyme</fullName>
    </submittedName>
</protein>
<gene>
    <name evidence="3" type="ORF">BS50DRAFT_650661</name>
</gene>
<accession>A0A2T2N9V0</accession>
<evidence type="ECO:0000256" key="2">
    <source>
        <dbReference type="PIRSR" id="PIRSR028973-1"/>
    </source>
</evidence>
<dbReference type="InterPro" id="IPR011145">
    <property type="entry name" value="Scavenger_mRNA_decap_enz_N"/>
</dbReference>
<dbReference type="PANTHER" id="PTHR12978:SF0">
    <property type="entry name" value="M7GPPPX DIPHOSPHATASE"/>
    <property type="match status" value="1"/>
</dbReference>
<dbReference type="GO" id="GO:0016787">
    <property type="term" value="F:hydrolase activity"/>
    <property type="evidence" value="ECO:0007669"/>
    <property type="project" value="InterPro"/>
</dbReference>
<dbReference type="SUPFAM" id="SSF54197">
    <property type="entry name" value="HIT-like"/>
    <property type="match status" value="1"/>
</dbReference>
<sequence>MADSNTISPADTPTLLPQFQLDRLLNQDQAGRRISLLGTIHSQPALLIAERAAFETTSLDHFSTSLTNIKNLGANDIYFWFLANTSPSPNSPADLKLNLIWPCQPQHIKKYSSQGLRMITETPDTYAKYVRPFMQRKRDRGALNWVYNILEGRKEQDDVIYREPGPAGFLLLPDLNWDRKTVSSLHLLCIVERRDVWSVRDLKRRDVPWVKHMREKILEATTALYPEVEADQVKLYVHYQPTYFHFHVHVVHVALEAGGTQATGKALGLENVIAQLEGMGGGEEGGMQDVGLTYHLGEQSELWEKIFLPLKEGREPDVEGF</sequence>
<dbReference type="OrthoDB" id="10264956at2759"/>
<evidence type="ECO:0000313" key="4">
    <source>
        <dbReference type="Proteomes" id="UP000240883"/>
    </source>
</evidence>
<keyword evidence="4" id="KW-1185">Reference proteome</keyword>
<dbReference type="STRING" id="1448308.A0A2T2N9V0"/>
<dbReference type="GO" id="GO:0000932">
    <property type="term" value="C:P-body"/>
    <property type="evidence" value="ECO:0007669"/>
    <property type="project" value="TreeGrafter"/>
</dbReference>
<dbReference type="Gene3D" id="3.30.200.40">
    <property type="entry name" value="Scavenger mRNA decapping enzyme, N-terminal domain"/>
    <property type="match status" value="1"/>
</dbReference>
<name>A0A2T2N9V0_CORCC</name>
<dbReference type="Proteomes" id="UP000240883">
    <property type="component" value="Unassembled WGS sequence"/>
</dbReference>
<dbReference type="GO" id="GO:0000290">
    <property type="term" value="P:deadenylation-dependent decapping of nuclear-transcribed mRNA"/>
    <property type="evidence" value="ECO:0007669"/>
    <property type="project" value="InterPro"/>
</dbReference>
<dbReference type="Pfam" id="PF05652">
    <property type="entry name" value="DcpS"/>
    <property type="match status" value="1"/>
</dbReference>
<dbReference type="Gene3D" id="3.30.428.10">
    <property type="entry name" value="HIT-like"/>
    <property type="match status" value="1"/>
</dbReference>
<dbReference type="EMBL" id="KZ678142">
    <property type="protein sequence ID" value="PSN62169.1"/>
    <property type="molecule type" value="Genomic_DNA"/>
</dbReference>